<reference evidence="6 7" key="1">
    <citation type="submission" date="2008-07" db="EMBL/GenBank/DDBJ databases">
        <authorList>
            <person name="Gonzalez J."/>
            <person name="Sokolova T."/>
            <person name="Ferriera S."/>
            <person name="Johnson J."/>
            <person name="Kravitz S."/>
            <person name="Beeson K."/>
            <person name="Sutton G."/>
            <person name="Rogers Y.-H."/>
            <person name="Friedman R."/>
            <person name="Frazier M."/>
            <person name="Venter J.C."/>
        </authorList>
    </citation>
    <scope>NUCLEOTIDE SEQUENCE [LARGE SCALE GENOMIC DNA]</scope>
    <source>
        <strain evidence="6 7">DSM 12653</strain>
    </source>
</reference>
<keyword evidence="1" id="KW-0547">Nucleotide-binding</keyword>
<dbReference type="InterPro" id="IPR023873">
    <property type="entry name" value="FeFe-hyd_GTPase_HydF"/>
</dbReference>
<dbReference type="InterPro" id="IPR006073">
    <property type="entry name" value="GTP-bd"/>
</dbReference>
<dbReference type="Gene3D" id="3.40.50.11420">
    <property type="match status" value="1"/>
</dbReference>
<organism evidence="6 7">
    <name type="scientific">Caldanaerobacter subterraneus subsp. pacificus DSM 12653</name>
    <dbReference type="NCBI Taxonomy" id="391606"/>
    <lineage>
        <taxon>Bacteria</taxon>
        <taxon>Bacillati</taxon>
        <taxon>Bacillota</taxon>
        <taxon>Clostridia</taxon>
        <taxon>Thermoanaerobacterales</taxon>
        <taxon>Thermoanaerobacteraceae</taxon>
        <taxon>Caldanaerobacter</taxon>
    </lineage>
</organism>
<dbReference type="PANTHER" id="PTHR42714">
    <property type="entry name" value="TRNA MODIFICATION GTPASE GTPBP3"/>
    <property type="match status" value="1"/>
</dbReference>
<dbReference type="FunFam" id="3.40.50.11420:FF:000001">
    <property type="entry name" value="Hydrogenase maturation GTPase HydF"/>
    <property type="match status" value="1"/>
</dbReference>
<evidence type="ECO:0000313" key="6">
    <source>
        <dbReference type="EMBL" id="KKC28855.1"/>
    </source>
</evidence>
<dbReference type="InterPro" id="IPR040644">
    <property type="entry name" value="HydF_tetramer"/>
</dbReference>
<dbReference type="InterPro" id="IPR027417">
    <property type="entry name" value="P-loop_NTPase"/>
</dbReference>
<dbReference type="Gene3D" id="3.40.50.300">
    <property type="entry name" value="P-loop containing nucleotide triphosphate hydrolases"/>
    <property type="match status" value="1"/>
</dbReference>
<keyword evidence="2" id="KW-0342">GTP-binding</keyword>
<dbReference type="Proteomes" id="UP000010146">
    <property type="component" value="Unassembled WGS sequence"/>
</dbReference>
<feature type="domain" description="G" evidence="3">
    <location>
        <begin position="17"/>
        <end position="132"/>
    </location>
</feature>
<evidence type="ECO:0000256" key="1">
    <source>
        <dbReference type="ARBA" id="ARBA00022741"/>
    </source>
</evidence>
<dbReference type="EMBL" id="ABXP02000115">
    <property type="protein sequence ID" value="KKC28855.1"/>
    <property type="molecule type" value="Genomic_DNA"/>
</dbReference>
<dbReference type="Pfam" id="PF01926">
    <property type="entry name" value="MMR_HSR1"/>
    <property type="match status" value="1"/>
</dbReference>
<dbReference type="InterPro" id="IPR041606">
    <property type="entry name" value="HydF_dimer"/>
</dbReference>
<dbReference type="NCBIfam" id="TIGR00231">
    <property type="entry name" value="small_GTP"/>
    <property type="match status" value="1"/>
</dbReference>
<name>A0A0F5PJQ6_9THEO</name>
<dbReference type="GO" id="GO:0030488">
    <property type="term" value="P:tRNA methylation"/>
    <property type="evidence" value="ECO:0007669"/>
    <property type="project" value="TreeGrafter"/>
</dbReference>
<evidence type="ECO:0000313" key="7">
    <source>
        <dbReference type="Proteomes" id="UP000010146"/>
    </source>
</evidence>
<dbReference type="GO" id="GO:0002098">
    <property type="term" value="P:tRNA wobble uridine modification"/>
    <property type="evidence" value="ECO:0007669"/>
    <property type="project" value="TreeGrafter"/>
</dbReference>
<dbReference type="GO" id="GO:0005737">
    <property type="term" value="C:cytoplasm"/>
    <property type="evidence" value="ECO:0007669"/>
    <property type="project" value="TreeGrafter"/>
</dbReference>
<dbReference type="Pfam" id="PF18133">
    <property type="entry name" value="HydF_tetramer"/>
    <property type="match status" value="1"/>
</dbReference>
<evidence type="ECO:0000259" key="5">
    <source>
        <dbReference type="Pfam" id="PF18133"/>
    </source>
</evidence>
<dbReference type="InterPro" id="IPR005225">
    <property type="entry name" value="Small_GTP-bd"/>
</dbReference>
<accession>A0A0F5PJQ6</accession>
<dbReference type="Gene3D" id="3.40.50.11410">
    <property type="match status" value="1"/>
</dbReference>
<reference evidence="6 7" key="2">
    <citation type="journal article" date="2015" name="BMC Genomics">
        <title>Analysis of three genomes within the thermophilic bacterial species Caldanaerobacter subterraneus with a focus on carbon monoxide dehydrogenase evolution and hydrolase diversity.</title>
        <authorList>
            <person name="Sant'Anna F.H."/>
            <person name="Lebedinsky A.V."/>
            <person name="Sokolova T.G."/>
            <person name="Robb F.T."/>
            <person name="Gonzalez J.M."/>
        </authorList>
    </citation>
    <scope>NUCLEOTIDE SEQUENCE [LARGE SCALE GENOMIC DNA]</scope>
    <source>
        <strain evidence="6 7">DSM 12653</strain>
    </source>
</reference>
<dbReference type="AlphaFoldDB" id="A0A0F5PJQ6"/>
<feature type="domain" description="Hydrogen maturase F dimerization" evidence="4">
    <location>
        <begin position="184"/>
        <end position="282"/>
    </location>
</feature>
<dbReference type="SUPFAM" id="SSF52540">
    <property type="entry name" value="P-loop containing nucleoside triphosphate hydrolases"/>
    <property type="match status" value="1"/>
</dbReference>
<comment type="caution">
    <text evidence="6">The sequence shown here is derived from an EMBL/GenBank/DDBJ whole genome shotgun (WGS) entry which is preliminary data.</text>
</comment>
<protein>
    <submittedName>
        <fullName evidence="6">GTPase</fullName>
    </submittedName>
</protein>
<sequence length="423" mass="47236">MKGEFTMNTTPTASRLHIGIFGRRNAGKSSLINALTNQEIAIVSDVAGTTTDPVSKAMEILPIGPVVLIDTAGLDDEGPLGQMRVKKTYEVLNRTDLAILVIDGAEGVTKFEEDILKEIRDKGIPVVGVINKKDLSNYSQTQKREWERRLGLRLIEVSAANREGIEELKLEIIRKAPQDESIRLVGDLIKRGDLVLLVVPIDKAAPKGRLILPQQQTIRDILDNGAIALVVKDEELEEAFSKLKVKPSLVITDSQVFKKVGACVPEDVPLTSFSILFARYKGDLEELVRGVKAIERLKDGDKVLIAEGCTHHRQEDDIGTVKIPRWLKEKTGKELKFSWSSGMGFPEDLETYSLIVHCGACMLNRREMMYRISYAKEKKVPIVNYGVLIAYVNGLLPRAIEMFKEAKRIYEEEVKTVEISSKK</sequence>
<evidence type="ECO:0000259" key="3">
    <source>
        <dbReference type="Pfam" id="PF01926"/>
    </source>
</evidence>
<evidence type="ECO:0000256" key="2">
    <source>
        <dbReference type="ARBA" id="ARBA00023134"/>
    </source>
</evidence>
<dbReference type="Pfam" id="PF18128">
    <property type="entry name" value="HydF_dimer"/>
    <property type="match status" value="1"/>
</dbReference>
<dbReference type="PANTHER" id="PTHR42714:SF6">
    <property type="entry name" value="TRANSLATION INITIATION FACTOR IF-2"/>
    <property type="match status" value="1"/>
</dbReference>
<dbReference type="FunFam" id="3.40.50.300:FF:002325">
    <property type="entry name" value="Hydrogenase maturation GTPase HydF"/>
    <property type="match status" value="1"/>
</dbReference>
<dbReference type="GO" id="GO:0005525">
    <property type="term" value="F:GTP binding"/>
    <property type="evidence" value="ECO:0007669"/>
    <property type="project" value="UniProtKB-KW"/>
</dbReference>
<feature type="domain" description="Hydrogen maturase F tetramerization" evidence="5">
    <location>
        <begin position="286"/>
        <end position="402"/>
    </location>
</feature>
<gene>
    <name evidence="6" type="ORF">CDSM653_02241</name>
</gene>
<proteinExistence type="predicted"/>
<dbReference type="PRINTS" id="PR00326">
    <property type="entry name" value="GTP1OBG"/>
</dbReference>
<reference evidence="7" key="3">
    <citation type="submission" date="2015-02" db="EMBL/GenBank/DDBJ databases">
        <title>Genome analysis of three genomes within the thermophilic hydrogenogenic bacterial species Caldanaerobacter subterraneus.</title>
        <authorList>
            <person name="Sant'Anna F.H."/>
            <person name="Lebedinsky A."/>
            <person name="Sokolova T."/>
            <person name="Robb F.T."/>
            <person name="Gonzalez J.M."/>
        </authorList>
    </citation>
    <scope>NUCLEOTIDE SEQUENCE [LARGE SCALE GENOMIC DNA]</scope>
    <source>
        <strain evidence="7">DSM 12653</strain>
    </source>
</reference>
<dbReference type="NCBIfam" id="TIGR03918">
    <property type="entry name" value="GTP_HydF"/>
    <property type="match status" value="1"/>
</dbReference>
<evidence type="ECO:0000259" key="4">
    <source>
        <dbReference type="Pfam" id="PF18128"/>
    </source>
</evidence>
<dbReference type="CDD" id="cd00880">
    <property type="entry name" value="Era_like"/>
    <property type="match status" value="1"/>
</dbReference>